<evidence type="ECO:0000313" key="1">
    <source>
        <dbReference type="EMBL" id="ROW01375.1"/>
    </source>
</evidence>
<evidence type="ECO:0000313" key="2">
    <source>
        <dbReference type="Proteomes" id="UP000283895"/>
    </source>
</evidence>
<dbReference type="Proteomes" id="UP000283895">
    <property type="component" value="Unassembled WGS sequence"/>
</dbReference>
<accession>A0A423WDP1</accession>
<dbReference type="EMBL" id="LKEA01000019">
    <property type="protein sequence ID" value="ROW01375.1"/>
    <property type="molecule type" value="Genomic_DNA"/>
</dbReference>
<comment type="caution">
    <text evidence="1">The sequence shown here is derived from an EMBL/GenBank/DDBJ whole genome shotgun (WGS) entry which is preliminary data.</text>
</comment>
<dbReference type="AlphaFoldDB" id="A0A423WDP1"/>
<organism evidence="1 2">
    <name type="scientific">Cytospora schulzeri</name>
    <dbReference type="NCBI Taxonomy" id="448051"/>
    <lineage>
        <taxon>Eukaryota</taxon>
        <taxon>Fungi</taxon>
        <taxon>Dikarya</taxon>
        <taxon>Ascomycota</taxon>
        <taxon>Pezizomycotina</taxon>
        <taxon>Sordariomycetes</taxon>
        <taxon>Sordariomycetidae</taxon>
        <taxon>Diaporthales</taxon>
        <taxon>Cytosporaceae</taxon>
        <taxon>Cytospora</taxon>
    </lineage>
</organism>
<protein>
    <submittedName>
        <fullName evidence="1">Uncharacterized protein</fullName>
    </submittedName>
</protein>
<name>A0A423WDP1_9PEZI</name>
<reference evidence="1 2" key="1">
    <citation type="submission" date="2015-09" db="EMBL/GenBank/DDBJ databases">
        <title>Host preference determinants of Valsa canker pathogens revealed by comparative genomics.</title>
        <authorList>
            <person name="Yin Z."/>
            <person name="Huang L."/>
        </authorList>
    </citation>
    <scope>NUCLEOTIDE SEQUENCE [LARGE SCALE GENOMIC DNA]</scope>
    <source>
        <strain evidence="1 2">03-1</strain>
    </source>
</reference>
<dbReference type="STRING" id="356882.A0A423WDP1"/>
<keyword evidence="2" id="KW-1185">Reference proteome</keyword>
<dbReference type="OrthoDB" id="2730545at2759"/>
<gene>
    <name evidence="1" type="ORF">VMCG_05974</name>
</gene>
<sequence>MVSSGRLEPCRLLQQNKISCSLWYEDAIAHYGVPTVLFDLYIVVPDIDIAAKLLRRFGWSSAPPRDRDMFHFLNSSTNLKYSRLAPPGLDQATAPRTILLCAHDWNLTAEQLRQSTMNGFYPFLAVLLDGLIGGLLNSTEDDLQCHLSVQVSYVYAHVPQVKYKTFVEKLSPQHRQFHLDCLAGMAIGTLPFLVHERQVRAELLAGTHQLKRCSASQTAENSALFGM</sequence>
<proteinExistence type="predicted"/>